<dbReference type="InterPro" id="IPR005893">
    <property type="entry name" value="PotA-like"/>
</dbReference>
<dbReference type="GO" id="GO:0043190">
    <property type="term" value="C:ATP-binding cassette (ABC) transporter complex"/>
    <property type="evidence" value="ECO:0007669"/>
    <property type="project" value="InterPro"/>
</dbReference>
<dbReference type="SUPFAM" id="SSF50331">
    <property type="entry name" value="MOP-like"/>
    <property type="match status" value="1"/>
</dbReference>
<gene>
    <name evidence="7" type="primary">potA</name>
    <name evidence="10" type="ORF">G4L39_12525</name>
</gene>
<dbReference type="InterPro" id="IPR008995">
    <property type="entry name" value="Mo/tungstate-bd_C_term_dom"/>
</dbReference>
<dbReference type="InterPro" id="IPR013611">
    <property type="entry name" value="Transp-assoc_OB_typ2"/>
</dbReference>
<evidence type="ECO:0000256" key="7">
    <source>
        <dbReference type="RuleBase" id="RU364083"/>
    </source>
</evidence>
<reference evidence="10 11" key="1">
    <citation type="submission" date="2020-02" db="EMBL/GenBank/DDBJ databases">
        <title>Draft genome sequence of Limisphaera ngatamarikiensis NGM72.4T, a thermophilic Verrucomicrobia grouped in subdivision 3.</title>
        <authorList>
            <person name="Carere C.R."/>
            <person name="Steen J."/>
            <person name="Hugenholtz P."/>
            <person name="Stott M.B."/>
        </authorList>
    </citation>
    <scope>NUCLEOTIDE SEQUENCE [LARGE SCALE GENOMIC DNA]</scope>
    <source>
        <strain evidence="10 11">NGM72.4</strain>
    </source>
</reference>
<dbReference type="InterPro" id="IPR003593">
    <property type="entry name" value="AAA+_ATPase"/>
</dbReference>
<dbReference type="Gene3D" id="2.40.50.100">
    <property type="match status" value="1"/>
</dbReference>
<dbReference type="SUPFAM" id="SSF52540">
    <property type="entry name" value="P-loop containing nucleoside triphosphate hydrolases"/>
    <property type="match status" value="1"/>
</dbReference>
<evidence type="ECO:0000313" key="11">
    <source>
        <dbReference type="Proteomes" id="UP000477311"/>
    </source>
</evidence>
<sequence>MQSVREFATLDEPGPAPEPESTSGPAVECFHIVRRFGGVTALDGVSLRVERGEFFCLLGPSGCGKTTLLRIVAGLEKPDQGRVRLAGRDVTGTPPQQRPVNMVFQSYALFPHLSVWDNVAFGPRMRRLPENRIAEKVADVLARVRIEDLAHRRPHQLSGGQQQRVALARALVNEPEVLLLDEPLGALDLQLRRQLQAELRQVQRRLGLTFIHVTHDQEEALALSDRIAVMNRGRIEQVGPPREVYERPRTRFVAEFLGNCNLIQAGIVAVGDHQLRIQTASGFLCMPRPHGASGAAPGRTVTLAVRPERIQLFRPDQAPAHTNGWLGQVEETIFRGSTTEYRIRCGPQQLRALQAPNGTAHGPFAVGDTVVCHLPPEFLNLLED</sequence>
<dbReference type="PROSITE" id="PS50893">
    <property type="entry name" value="ABC_TRANSPORTER_2"/>
    <property type="match status" value="1"/>
</dbReference>
<dbReference type="NCBIfam" id="TIGR01187">
    <property type="entry name" value="potA"/>
    <property type="match status" value="1"/>
</dbReference>
<dbReference type="GO" id="GO:0016887">
    <property type="term" value="F:ATP hydrolysis activity"/>
    <property type="evidence" value="ECO:0007669"/>
    <property type="project" value="InterPro"/>
</dbReference>
<dbReference type="GO" id="GO:0005524">
    <property type="term" value="F:ATP binding"/>
    <property type="evidence" value="ECO:0007669"/>
    <property type="project" value="UniProtKB-KW"/>
</dbReference>
<dbReference type="RefSeq" id="WP_165108565.1">
    <property type="nucleotide sequence ID" value="NZ_JAAKYA010000082.1"/>
</dbReference>
<comment type="caution">
    <text evidence="10">The sequence shown here is derived from an EMBL/GenBank/DDBJ whole genome shotgun (WGS) entry which is preliminary data.</text>
</comment>
<dbReference type="CDD" id="cd03300">
    <property type="entry name" value="ABC_PotA_N"/>
    <property type="match status" value="1"/>
</dbReference>
<dbReference type="InterPro" id="IPR017879">
    <property type="entry name" value="PotA_ATP-bd"/>
</dbReference>
<evidence type="ECO:0000256" key="3">
    <source>
        <dbReference type="ARBA" id="ARBA00022741"/>
    </source>
</evidence>
<dbReference type="SMART" id="SM00382">
    <property type="entry name" value="AAA"/>
    <property type="match status" value="1"/>
</dbReference>
<evidence type="ECO:0000256" key="1">
    <source>
        <dbReference type="ARBA" id="ARBA00022448"/>
    </source>
</evidence>
<keyword evidence="2 7" id="KW-1003">Cell membrane</keyword>
<evidence type="ECO:0000259" key="9">
    <source>
        <dbReference type="PROSITE" id="PS50893"/>
    </source>
</evidence>
<dbReference type="InterPro" id="IPR027417">
    <property type="entry name" value="P-loop_NTPase"/>
</dbReference>
<proteinExistence type="inferred from homology"/>
<organism evidence="10 11">
    <name type="scientific">Limisphaera ngatamarikiensis</name>
    <dbReference type="NCBI Taxonomy" id="1324935"/>
    <lineage>
        <taxon>Bacteria</taxon>
        <taxon>Pseudomonadati</taxon>
        <taxon>Verrucomicrobiota</taxon>
        <taxon>Verrucomicrobiia</taxon>
        <taxon>Limisphaerales</taxon>
        <taxon>Limisphaeraceae</taxon>
        <taxon>Limisphaera</taxon>
    </lineage>
</organism>
<dbReference type="GO" id="GO:0015594">
    <property type="term" value="F:ABC-type putrescine transporter activity"/>
    <property type="evidence" value="ECO:0007669"/>
    <property type="project" value="InterPro"/>
</dbReference>
<evidence type="ECO:0000256" key="4">
    <source>
        <dbReference type="ARBA" id="ARBA00022840"/>
    </source>
</evidence>
<dbReference type="FunFam" id="3.40.50.300:FF:000133">
    <property type="entry name" value="Spermidine/putrescine import ATP-binding protein PotA"/>
    <property type="match status" value="1"/>
</dbReference>
<dbReference type="PROSITE" id="PS00211">
    <property type="entry name" value="ABC_TRANSPORTER_1"/>
    <property type="match status" value="1"/>
</dbReference>
<keyword evidence="5 7" id="KW-1278">Translocase</keyword>
<evidence type="ECO:0000256" key="2">
    <source>
        <dbReference type="ARBA" id="ARBA00022475"/>
    </source>
</evidence>
<evidence type="ECO:0000313" key="10">
    <source>
        <dbReference type="EMBL" id="NGO40211.1"/>
    </source>
</evidence>
<dbReference type="Pfam" id="PF08402">
    <property type="entry name" value="TOBE_2"/>
    <property type="match status" value="1"/>
</dbReference>
<feature type="region of interest" description="Disordered" evidence="8">
    <location>
        <begin position="1"/>
        <end position="24"/>
    </location>
</feature>
<comment type="similarity">
    <text evidence="7">Belongs to the ABC transporter superfamily. Spermidine/putrescine importer (TC 3.A.1.11.1) family.</text>
</comment>
<dbReference type="EMBL" id="JAAKYA010000082">
    <property type="protein sequence ID" value="NGO40211.1"/>
    <property type="molecule type" value="Genomic_DNA"/>
</dbReference>
<dbReference type="AlphaFoldDB" id="A0A6M1RXK2"/>
<accession>A0A6M1RXK2</accession>
<dbReference type="InterPro" id="IPR017871">
    <property type="entry name" value="ABC_transporter-like_CS"/>
</dbReference>
<keyword evidence="6 7" id="KW-0472">Membrane</keyword>
<comment type="function">
    <text evidence="7">Part of the ABC transporter complex PotABCD involved in spermidine/putrescine import. Responsible for energy coupling to the transport system.</text>
</comment>
<keyword evidence="11" id="KW-1185">Reference proteome</keyword>
<keyword evidence="3 7" id="KW-0547">Nucleotide-binding</keyword>
<name>A0A6M1RXK2_9BACT</name>
<comment type="subunit">
    <text evidence="7">The complex is composed of two ATP-binding proteins (PotA), two transmembrane proteins (PotB and PotC) and a solute-binding protein (PotD).</text>
</comment>
<dbReference type="EC" id="7.6.2.11" evidence="7"/>
<evidence type="ECO:0000256" key="6">
    <source>
        <dbReference type="ARBA" id="ARBA00023136"/>
    </source>
</evidence>
<evidence type="ECO:0000256" key="5">
    <source>
        <dbReference type="ARBA" id="ARBA00022967"/>
    </source>
</evidence>
<dbReference type="InterPro" id="IPR050093">
    <property type="entry name" value="ABC_SmlMolc_Importer"/>
</dbReference>
<dbReference type="InterPro" id="IPR003439">
    <property type="entry name" value="ABC_transporter-like_ATP-bd"/>
</dbReference>
<protein>
    <recommendedName>
        <fullName evidence="7">Spermidine/putrescine import ATP-binding protein PotA</fullName>
        <ecNumber evidence="7">7.6.2.11</ecNumber>
    </recommendedName>
</protein>
<feature type="domain" description="ABC transporter" evidence="9">
    <location>
        <begin position="27"/>
        <end position="257"/>
    </location>
</feature>
<keyword evidence="4 7" id="KW-0067">ATP-binding</keyword>
<keyword evidence="1 7" id="KW-0813">Transport</keyword>
<dbReference type="PANTHER" id="PTHR42781:SF4">
    <property type="entry name" value="SPERMIDINE_PUTRESCINE IMPORT ATP-BINDING PROTEIN POTA"/>
    <property type="match status" value="1"/>
</dbReference>
<dbReference type="Proteomes" id="UP000477311">
    <property type="component" value="Unassembled WGS sequence"/>
</dbReference>
<dbReference type="PANTHER" id="PTHR42781">
    <property type="entry name" value="SPERMIDINE/PUTRESCINE IMPORT ATP-BINDING PROTEIN POTA"/>
    <property type="match status" value="1"/>
</dbReference>
<comment type="catalytic activity">
    <reaction evidence="7">
        <text>ATP + H2O + polyamine-[polyamine-binding protein]Side 1 = ADP + phosphate + polyamineSide 2 + [polyamine-binding protein]Side 1.</text>
        <dbReference type="EC" id="7.6.2.11"/>
    </reaction>
</comment>
<dbReference type="Pfam" id="PF00005">
    <property type="entry name" value="ABC_tran"/>
    <property type="match status" value="1"/>
</dbReference>
<evidence type="ECO:0000256" key="8">
    <source>
        <dbReference type="SAM" id="MobiDB-lite"/>
    </source>
</evidence>
<dbReference type="Gene3D" id="3.40.50.300">
    <property type="entry name" value="P-loop containing nucleotide triphosphate hydrolases"/>
    <property type="match status" value="1"/>
</dbReference>